<keyword evidence="2 3" id="KW-0808">Transferase</keyword>
<dbReference type="InterPro" id="IPR001451">
    <property type="entry name" value="Hexapep"/>
</dbReference>
<evidence type="ECO:0000256" key="1">
    <source>
        <dbReference type="ARBA" id="ARBA00007274"/>
    </source>
</evidence>
<dbReference type="Pfam" id="PF00132">
    <property type="entry name" value="Hexapep"/>
    <property type="match status" value="1"/>
</dbReference>
<comment type="caution">
    <text evidence="3">The sequence shown here is derived from an EMBL/GenBank/DDBJ whole genome shotgun (WGS) entry which is preliminary data.</text>
</comment>
<proteinExistence type="inferred from homology"/>
<dbReference type="InterPro" id="IPR011004">
    <property type="entry name" value="Trimer_LpxA-like_sf"/>
</dbReference>
<evidence type="ECO:0000256" key="2">
    <source>
        <dbReference type="ARBA" id="ARBA00022679"/>
    </source>
</evidence>
<dbReference type="InterPro" id="IPR051159">
    <property type="entry name" value="Hexapeptide_acetyltransf"/>
</dbReference>
<dbReference type="GO" id="GO:0008374">
    <property type="term" value="F:O-acyltransferase activity"/>
    <property type="evidence" value="ECO:0007669"/>
    <property type="project" value="TreeGrafter"/>
</dbReference>
<dbReference type="SUPFAM" id="SSF51161">
    <property type="entry name" value="Trimeric LpxA-like enzymes"/>
    <property type="match status" value="1"/>
</dbReference>
<dbReference type="Gene3D" id="2.160.10.10">
    <property type="entry name" value="Hexapeptide repeat proteins"/>
    <property type="match status" value="1"/>
</dbReference>
<name>A0A2P4R4I0_9LACO</name>
<evidence type="ECO:0000313" key="3">
    <source>
        <dbReference type="EMBL" id="POH36198.1"/>
    </source>
</evidence>
<dbReference type="PANTHER" id="PTHR23416:SF23">
    <property type="entry name" value="ACETYLTRANSFERASE C18B11.09C-RELATED"/>
    <property type="match status" value="1"/>
</dbReference>
<accession>A0A2P4R4I0</accession>
<sequence length="165" mass="18033">MTWISTLSSVEQKLMLQNQRLLQHLNTERHCQNEAKQLLSEILGYQLAKSSEIRLPFYTDYGRKIQIAKDVFINCNVIMSDIGGITIDQGGVIGPGVSLLTCDCDQKIGPIKIEKGVKIGGRAIILPGITIGSNAEIKAGAVVTKDVLRNTVMSGNPAKRILEDK</sequence>
<protein>
    <submittedName>
        <fullName evidence="3">Acetyltransferase</fullName>
    </submittedName>
</protein>
<dbReference type="PANTHER" id="PTHR23416">
    <property type="entry name" value="SIALIC ACID SYNTHASE-RELATED"/>
    <property type="match status" value="1"/>
</dbReference>
<organism evidence="3">
    <name type="scientific">Companilactobacillus formosensis</name>
    <dbReference type="NCBI Taxonomy" id="1617889"/>
    <lineage>
        <taxon>Bacteria</taxon>
        <taxon>Bacillati</taxon>
        <taxon>Bacillota</taxon>
        <taxon>Bacilli</taxon>
        <taxon>Lactobacillales</taxon>
        <taxon>Lactobacillaceae</taxon>
        <taxon>Companilactobacillus</taxon>
    </lineage>
</organism>
<gene>
    <name evidence="3" type="ORF">C2R26_09670</name>
</gene>
<dbReference type="EMBL" id="PPWZ01000076">
    <property type="protein sequence ID" value="POH36198.1"/>
    <property type="molecule type" value="Genomic_DNA"/>
</dbReference>
<reference evidence="3" key="1">
    <citation type="submission" date="2018-01" db="EMBL/GenBank/DDBJ databases">
        <title>Genome sequnecing of Lactobacillus formosensis KACC 18721.</title>
        <authorList>
            <person name="Kim S.-J."/>
            <person name="Heo J."/>
        </authorList>
    </citation>
    <scope>NUCLEOTIDE SEQUENCE</scope>
    <source>
        <strain evidence="3">KACC 18721</strain>
    </source>
</reference>
<comment type="similarity">
    <text evidence="1">Belongs to the transferase hexapeptide repeat family.</text>
</comment>
<dbReference type="AlphaFoldDB" id="A0A2P4R4I0"/>